<dbReference type="RefSeq" id="WP_135260074.1">
    <property type="nucleotide sequence ID" value="NZ_SJZF01000008.1"/>
</dbReference>
<evidence type="ECO:0000313" key="4">
    <source>
        <dbReference type="EMBL" id="TFU26510.1"/>
    </source>
</evidence>
<evidence type="ECO:0000256" key="3">
    <source>
        <dbReference type="ARBA" id="ARBA00024356"/>
    </source>
</evidence>
<keyword evidence="2" id="KW-0808">Transferase</keyword>
<dbReference type="InterPro" id="IPR007184">
    <property type="entry name" value="Mannoside_phosphorylase"/>
</dbReference>
<dbReference type="SUPFAM" id="SSF75005">
    <property type="entry name" value="Arabinanase/levansucrase/invertase"/>
    <property type="match status" value="1"/>
</dbReference>
<dbReference type="Proteomes" id="UP000297668">
    <property type="component" value="Unassembled WGS sequence"/>
</dbReference>
<organism evidence="4 5">
    <name type="scientific">Thermus tengchongensis</name>
    <dbReference type="NCBI Taxonomy" id="1214928"/>
    <lineage>
        <taxon>Bacteria</taxon>
        <taxon>Thermotogati</taxon>
        <taxon>Deinococcota</taxon>
        <taxon>Deinococci</taxon>
        <taxon>Thermales</taxon>
        <taxon>Thermaceae</taxon>
        <taxon>Thermus</taxon>
    </lineage>
</organism>
<dbReference type="Pfam" id="PF04041">
    <property type="entry name" value="Glyco_hydro_130"/>
    <property type="match status" value="1"/>
</dbReference>
<sequence>MAVSELVQELVEKARAYASAHSLERSPHTEDIFQRRFYLSPEDIEVTNYLRRRPMAAFNPGAVLRDGVVHLFPRLVFEYYSYASAIGYAAVPVDDLLQGRLPRPLPMEIVLYPTEVWEASRGCEDARAHALGEGFALFYTGVGKLGEAALTDHKDVFFPALALAELGRDLRLRRKGIVRLGREGEGLLLPTKNATFLEGDAFLLRPSLPGLPDTGWRGRLDKERLRAFALEPVLPSEPFEFKVGWSTNAVRLEDGTYLVAYHGILRADFSYRHGFVRLSGSGELLAYTSYLLAPRGLNESYGDRPLTLYGNGLFLHGEELVFVAGVGDYGIGVMTAPLEEVLKRMRSV</sequence>
<evidence type="ECO:0008006" key="6">
    <source>
        <dbReference type="Google" id="ProtNLM"/>
    </source>
</evidence>
<dbReference type="PANTHER" id="PTHR34106">
    <property type="entry name" value="GLYCOSIDASE"/>
    <property type="match status" value="1"/>
</dbReference>
<comment type="similarity">
    <text evidence="3">Belongs to the glycosyl hydrolase 130 family.</text>
</comment>
<keyword evidence="1" id="KW-0328">Glycosyltransferase</keyword>
<evidence type="ECO:0000256" key="2">
    <source>
        <dbReference type="ARBA" id="ARBA00022679"/>
    </source>
</evidence>
<comment type="caution">
    <text evidence="4">The sequence shown here is derived from an EMBL/GenBank/DDBJ whole genome shotgun (WGS) entry which is preliminary data.</text>
</comment>
<dbReference type="InterPro" id="IPR023296">
    <property type="entry name" value="Glyco_hydro_beta-prop_sf"/>
</dbReference>
<evidence type="ECO:0000256" key="1">
    <source>
        <dbReference type="ARBA" id="ARBA00022676"/>
    </source>
</evidence>
<dbReference type="PANTHER" id="PTHR34106:SF5">
    <property type="entry name" value="GLYCOSIDASE"/>
    <property type="match status" value="1"/>
</dbReference>
<dbReference type="Gene3D" id="2.115.10.20">
    <property type="entry name" value="Glycosyl hydrolase domain, family 43"/>
    <property type="match status" value="1"/>
</dbReference>
<protein>
    <recommendedName>
        <fullName evidence="6">Glycosidase</fullName>
    </recommendedName>
</protein>
<dbReference type="EMBL" id="SJZF01000008">
    <property type="protein sequence ID" value="TFU26510.1"/>
    <property type="molecule type" value="Genomic_DNA"/>
</dbReference>
<dbReference type="AlphaFoldDB" id="A0A4Y9FD07"/>
<evidence type="ECO:0000313" key="5">
    <source>
        <dbReference type="Proteomes" id="UP000297668"/>
    </source>
</evidence>
<gene>
    <name evidence="4" type="ORF">E0687_05735</name>
</gene>
<accession>A0A4Y9FD07</accession>
<name>A0A4Y9FD07_9DEIN</name>
<reference evidence="4 5" key="1">
    <citation type="submission" date="2019-03" db="EMBL/GenBank/DDBJ databases">
        <title>Thermus tengchongensis species for the arsenic transformation mechanism.</title>
        <authorList>
            <person name="Yuan G.C."/>
        </authorList>
    </citation>
    <scope>NUCLEOTIDE SEQUENCE [LARGE SCALE GENOMIC DNA]</scope>
    <source>
        <strain evidence="4 5">15W</strain>
    </source>
</reference>
<dbReference type="GO" id="GO:0016757">
    <property type="term" value="F:glycosyltransferase activity"/>
    <property type="evidence" value="ECO:0007669"/>
    <property type="project" value="UniProtKB-KW"/>
</dbReference>
<proteinExistence type="inferred from homology"/>